<dbReference type="GeneID" id="36581546"/>
<dbReference type="EMBL" id="KZ613817">
    <property type="protein sequence ID" value="PMD58716.1"/>
    <property type="molecule type" value="Genomic_DNA"/>
</dbReference>
<comment type="similarity">
    <text evidence="2">Belongs to the oligopeptide OPT transporter family.</text>
</comment>
<gene>
    <name evidence="11" type="ORF">K444DRAFT_511524</name>
</gene>
<dbReference type="Proteomes" id="UP000235371">
    <property type="component" value="Unassembled WGS sequence"/>
</dbReference>
<evidence type="ECO:0000256" key="5">
    <source>
        <dbReference type="ARBA" id="ARBA00022856"/>
    </source>
</evidence>
<dbReference type="GO" id="GO:0035673">
    <property type="term" value="F:oligopeptide transmembrane transporter activity"/>
    <property type="evidence" value="ECO:0007669"/>
    <property type="project" value="InterPro"/>
</dbReference>
<evidence type="ECO:0000256" key="1">
    <source>
        <dbReference type="ARBA" id="ARBA00004141"/>
    </source>
</evidence>
<keyword evidence="5" id="KW-0571">Peptide transport</keyword>
<keyword evidence="8 9" id="KW-0472">Membrane</keyword>
<evidence type="ECO:0000256" key="7">
    <source>
        <dbReference type="ARBA" id="ARBA00022989"/>
    </source>
</evidence>
<evidence type="ECO:0000256" key="2">
    <source>
        <dbReference type="ARBA" id="ARBA00008807"/>
    </source>
</evidence>
<keyword evidence="6" id="KW-0653">Protein transport</keyword>
<proteinExistence type="inferred from homology"/>
<dbReference type="InterPro" id="IPR004648">
    <property type="entry name" value="Oligpept_transpt"/>
</dbReference>
<reference evidence="11 12" key="1">
    <citation type="submission" date="2016-04" db="EMBL/GenBank/DDBJ databases">
        <title>A degradative enzymes factory behind the ericoid mycorrhizal symbiosis.</title>
        <authorList>
            <consortium name="DOE Joint Genome Institute"/>
            <person name="Martino E."/>
            <person name="Morin E."/>
            <person name="Grelet G."/>
            <person name="Kuo A."/>
            <person name="Kohler A."/>
            <person name="Daghino S."/>
            <person name="Barry K."/>
            <person name="Choi C."/>
            <person name="Cichocki N."/>
            <person name="Clum A."/>
            <person name="Copeland A."/>
            <person name="Hainaut M."/>
            <person name="Haridas S."/>
            <person name="Labutti K."/>
            <person name="Lindquist E."/>
            <person name="Lipzen A."/>
            <person name="Khouja H.-R."/>
            <person name="Murat C."/>
            <person name="Ohm R."/>
            <person name="Olson A."/>
            <person name="Spatafora J."/>
            <person name="Veneault-Fourrey C."/>
            <person name="Henrissat B."/>
            <person name="Grigoriev I."/>
            <person name="Martin F."/>
            <person name="Perotto S."/>
        </authorList>
    </citation>
    <scope>NUCLEOTIDE SEQUENCE [LARGE SCALE GENOMIC DNA]</scope>
    <source>
        <strain evidence="11 12">E</strain>
    </source>
</reference>
<accession>A0A2J6T6S5</accession>
<feature type="chain" id="PRO_5014352362" evidence="10">
    <location>
        <begin position="19"/>
        <end position="106"/>
    </location>
</feature>
<dbReference type="PANTHER" id="PTHR22601">
    <property type="entry name" value="ISP4 LIKE PROTEIN"/>
    <property type="match status" value="1"/>
</dbReference>
<comment type="subcellular location">
    <subcellularLocation>
        <location evidence="1">Membrane</location>
        <topology evidence="1">Multi-pass membrane protein</topology>
    </subcellularLocation>
</comment>
<feature type="non-terminal residue" evidence="11">
    <location>
        <position position="106"/>
    </location>
</feature>
<evidence type="ECO:0000256" key="3">
    <source>
        <dbReference type="ARBA" id="ARBA00022448"/>
    </source>
</evidence>
<dbReference type="GO" id="GO:0015031">
    <property type="term" value="P:protein transport"/>
    <property type="evidence" value="ECO:0007669"/>
    <property type="project" value="UniProtKB-KW"/>
</dbReference>
<dbReference type="RefSeq" id="XP_024735620.1">
    <property type="nucleotide sequence ID" value="XM_024873466.1"/>
</dbReference>
<evidence type="ECO:0000256" key="9">
    <source>
        <dbReference type="SAM" id="Phobius"/>
    </source>
</evidence>
<keyword evidence="12" id="KW-1185">Reference proteome</keyword>
<evidence type="ECO:0000256" key="4">
    <source>
        <dbReference type="ARBA" id="ARBA00022692"/>
    </source>
</evidence>
<dbReference type="InParanoid" id="A0A2J6T6S5"/>
<dbReference type="InterPro" id="IPR004813">
    <property type="entry name" value="OPT"/>
</dbReference>
<evidence type="ECO:0000313" key="11">
    <source>
        <dbReference type="EMBL" id="PMD58716.1"/>
    </source>
</evidence>
<evidence type="ECO:0000256" key="8">
    <source>
        <dbReference type="ARBA" id="ARBA00023136"/>
    </source>
</evidence>
<dbReference type="AlphaFoldDB" id="A0A2J6T6S5"/>
<evidence type="ECO:0000256" key="10">
    <source>
        <dbReference type="SAM" id="SignalP"/>
    </source>
</evidence>
<keyword evidence="4 9" id="KW-0812">Transmembrane</keyword>
<keyword evidence="10" id="KW-0732">Signal</keyword>
<dbReference type="Pfam" id="PF03169">
    <property type="entry name" value="OPT"/>
    <property type="match status" value="1"/>
</dbReference>
<protein>
    <submittedName>
        <fullName evidence="11">OPT superfamily oligopeptide transporter</fullName>
    </submittedName>
</protein>
<feature type="transmembrane region" description="Helical" evidence="9">
    <location>
        <begin position="28"/>
        <end position="45"/>
    </location>
</feature>
<name>A0A2J6T6S5_9HELO</name>
<dbReference type="GO" id="GO:0016020">
    <property type="term" value="C:membrane"/>
    <property type="evidence" value="ECO:0007669"/>
    <property type="project" value="UniProtKB-SubCell"/>
</dbReference>
<keyword evidence="3" id="KW-0813">Transport</keyword>
<organism evidence="11 12">
    <name type="scientific">Hyaloscypha bicolor E</name>
    <dbReference type="NCBI Taxonomy" id="1095630"/>
    <lineage>
        <taxon>Eukaryota</taxon>
        <taxon>Fungi</taxon>
        <taxon>Dikarya</taxon>
        <taxon>Ascomycota</taxon>
        <taxon>Pezizomycotina</taxon>
        <taxon>Leotiomycetes</taxon>
        <taxon>Helotiales</taxon>
        <taxon>Hyaloscyphaceae</taxon>
        <taxon>Hyaloscypha</taxon>
        <taxon>Hyaloscypha bicolor</taxon>
    </lineage>
</organism>
<evidence type="ECO:0000313" key="12">
    <source>
        <dbReference type="Proteomes" id="UP000235371"/>
    </source>
</evidence>
<keyword evidence="7 9" id="KW-1133">Transmembrane helix</keyword>
<feature type="signal peptide" evidence="10">
    <location>
        <begin position="1"/>
        <end position="18"/>
    </location>
</feature>
<sequence length="106" mass="11698">YSIIFAFGFVISIVGVTAWPTQTPWWSILAITAIGALLTIPWVIIESIANTGMSLNVIWQLLPGVWWPGKPLPQLVILMLGGAFEQMAGGFMNDLKYAHYAKLPPR</sequence>
<feature type="non-terminal residue" evidence="11">
    <location>
        <position position="1"/>
    </location>
</feature>
<dbReference type="OrthoDB" id="9986677at2759"/>
<evidence type="ECO:0000256" key="6">
    <source>
        <dbReference type="ARBA" id="ARBA00022927"/>
    </source>
</evidence>